<dbReference type="AlphaFoldDB" id="A0A3P6CXM9"/>
<dbReference type="Gene3D" id="1.10.630.10">
    <property type="entry name" value="Cytochrome P450"/>
    <property type="match status" value="1"/>
</dbReference>
<dbReference type="PRINTS" id="PR00463">
    <property type="entry name" value="EP450I"/>
</dbReference>
<dbReference type="PANTHER" id="PTHR47949:SF4">
    <property type="entry name" value="TYROSINE N-MONOOXYGENASE"/>
    <property type="match status" value="1"/>
</dbReference>
<dbReference type="GO" id="GO:0005506">
    <property type="term" value="F:iron ion binding"/>
    <property type="evidence" value="ECO:0007669"/>
    <property type="project" value="InterPro"/>
</dbReference>
<dbReference type="Pfam" id="PF00067">
    <property type="entry name" value="p450"/>
    <property type="match status" value="1"/>
</dbReference>
<sequence>MLATVDNPSNAAEWAMGEMINQPNIMQKAVEEIDRVVGKDRFVLESDISNLNYVKACVKEAFRLHPVAPFNLTHMSTADAVVDGYFIPKGSHVLISRLGIGRNPNVWDKPLKFDPERHMGNNKMWS</sequence>
<dbReference type="GO" id="GO:0004497">
    <property type="term" value="F:monooxygenase activity"/>
    <property type="evidence" value="ECO:0007669"/>
    <property type="project" value="InterPro"/>
</dbReference>
<name>A0A3P6CXM9_BRAOL</name>
<dbReference type="GO" id="GO:0016705">
    <property type="term" value="F:oxidoreductase activity, acting on paired donors, with incorporation or reduction of molecular oxygen"/>
    <property type="evidence" value="ECO:0007669"/>
    <property type="project" value="InterPro"/>
</dbReference>
<dbReference type="EMBL" id="LR031874">
    <property type="protein sequence ID" value="VDD18378.1"/>
    <property type="molecule type" value="Genomic_DNA"/>
</dbReference>
<organism evidence="1">
    <name type="scientific">Brassica oleracea</name>
    <name type="common">Wild cabbage</name>
    <dbReference type="NCBI Taxonomy" id="3712"/>
    <lineage>
        <taxon>Eukaryota</taxon>
        <taxon>Viridiplantae</taxon>
        <taxon>Streptophyta</taxon>
        <taxon>Embryophyta</taxon>
        <taxon>Tracheophyta</taxon>
        <taxon>Spermatophyta</taxon>
        <taxon>Magnoliopsida</taxon>
        <taxon>eudicotyledons</taxon>
        <taxon>Gunneridae</taxon>
        <taxon>Pentapetalae</taxon>
        <taxon>rosids</taxon>
        <taxon>malvids</taxon>
        <taxon>Brassicales</taxon>
        <taxon>Brassicaceae</taxon>
        <taxon>Brassiceae</taxon>
        <taxon>Brassica</taxon>
    </lineage>
</organism>
<proteinExistence type="predicted"/>
<protein>
    <submittedName>
        <fullName evidence="1">Uncharacterized protein</fullName>
    </submittedName>
</protein>
<dbReference type="InterPro" id="IPR051382">
    <property type="entry name" value="CYP450_AA/FA_Hydroxylases"/>
</dbReference>
<accession>A0A3P6CXM9</accession>
<dbReference type="InterPro" id="IPR001128">
    <property type="entry name" value="Cyt_P450"/>
</dbReference>
<dbReference type="InterPro" id="IPR036396">
    <property type="entry name" value="Cyt_P450_sf"/>
</dbReference>
<dbReference type="InterPro" id="IPR002401">
    <property type="entry name" value="Cyt_P450_E_grp-I"/>
</dbReference>
<reference evidence="1" key="1">
    <citation type="submission" date="2018-11" db="EMBL/GenBank/DDBJ databases">
        <authorList>
            <consortium name="Genoscope - CEA"/>
            <person name="William W."/>
        </authorList>
    </citation>
    <scope>NUCLEOTIDE SEQUENCE</scope>
</reference>
<dbReference type="SUPFAM" id="SSF48264">
    <property type="entry name" value="Cytochrome P450"/>
    <property type="match status" value="1"/>
</dbReference>
<evidence type="ECO:0000313" key="1">
    <source>
        <dbReference type="EMBL" id="VDD18378.1"/>
    </source>
</evidence>
<dbReference type="GO" id="GO:0020037">
    <property type="term" value="F:heme binding"/>
    <property type="evidence" value="ECO:0007669"/>
    <property type="project" value="InterPro"/>
</dbReference>
<dbReference type="PANTHER" id="PTHR47949">
    <property type="entry name" value="CYTOCHROME P450 703A2-RELATED-RELATED"/>
    <property type="match status" value="1"/>
</dbReference>
<gene>
    <name evidence="1" type="ORF">BOLC2T06193H</name>
</gene>